<dbReference type="Gene3D" id="2.60.40.10">
    <property type="entry name" value="Immunoglobulins"/>
    <property type="match status" value="20"/>
</dbReference>
<dbReference type="InterPro" id="IPR051170">
    <property type="entry name" value="Neural/epithelial_adhesion"/>
</dbReference>
<dbReference type="CDD" id="cd00096">
    <property type="entry name" value="Ig"/>
    <property type="match status" value="2"/>
</dbReference>
<accession>S7PFB5</accession>
<evidence type="ECO:0000256" key="5">
    <source>
        <dbReference type="ARBA" id="ARBA00022989"/>
    </source>
</evidence>
<dbReference type="FunFam" id="2.60.40.10:FF:000847">
    <property type="entry name" value="Hemicentin 1"/>
    <property type="match status" value="1"/>
</dbReference>
<keyword evidence="6" id="KW-0472">Membrane</keyword>
<comment type="subcellular location">
    <subcellularLocation>
        <location evidence="1">Membrane</location>
        <topology evidence="1">Single-pass membrane protein</topology>
    </subcellularLocation>
</comment>
<evidence type="ECO:0000313" key="12">
    <source>
        <dbReference type="Proteomes" id="UP000052978"/>
    </source>
</evidence>
<keyword evidence="7" id="KW-1015">Disulfide bond</keyword>
<evidence type="ECO:0000256" key="9">
    <source>
        <dbReference type="ARBA" id="ARBA00023319"/>
    </source>
</evidence>
<dbReference type="InterPro" id="IPR007110">
    <property type="entry name" value="Ig-like_dom"/>
</dbReference>
<keyword evidence="9" id="KW-0393">Immunoglobulin domain</keyword>
<dbReference type="FunFam" id="2.60.40.10:FF:000130">
    <property type="entry name" value="Hemicentin 1"/>
    <property type="match status" value="2"/>
</dbReference>
<keyword evidence="5" id="KW-1133">Transmembrane helix</keyword>
<dbReference type="GO" id="GO:0005886">
    <property type="term" value="C:plasma membrane"/>
    <property type="evidence" value="ECO:0007669"/>
    <property type="project" value="UniProtKB-ARBA"/>
</dbReference>
<keyword evidence="4" id="KW-0677">Repeat</keyword>
<feature type="domain" description="Ig-like" evidence="10">
    <location>
        <begin position="917"/>
        <end position="1005"/>
    </location>
</feature>
<dbReference type="FunFam" id="2.60.40.10:FF:000795">
    <property type="entry name" value="Hemicentin 1"/>
    <property type="match status" value="1"/>
</dbReference>
<dbReference type="Pfam" id="PF13927">
    <property type="entry name" value="Ig_3"/>
    <property type="match status" value="6"/>
</dbReference>
<feature type="domain" description="Ig-like" evidence="10">
    <location>
        <begin position="731"/>
        <end position="813"/>
    </location>
</feature>
<dbReference type="SUPFAM" id="SSF48726">
    <property type="entry name" value="Immunoglobulin"/>
    <property type="match status" value="20"/>
</dbReference>
<dbReference type="FunFam" id="2.60.40.10:FF:001131">
    <property type="entry name" value="Hemicentin 1"/>
    <property type="match status" value="1"/>
</dbReference>
<dbReference type="PRINTS" id="PR01838">
    <property type="entry name" value="NCAMFAMILY"/>
</dbReference>
<keyword evidence="8" id="KW-0325">Glycoprotein</keyword>
<feature type="domain" description="Ig-like" evidence="10">
    <location>
        <begin position="353"/>
        <end position="443"/>
    </location>
</feature>
<dbReference type="FunFam" id="2.60.40.10:FF:000186">
    <property type="entry name" value="Hemicentin 1"/>
    <property type="match status" value="4"/>
</dbReference>
<dbReference type="InterPro" id="IPR013106">
    <property type="entry name" value="Ig_V-set"/>
</dbReference>
<feature type="domain" description="Ig-like" evidence="10">
    <location>
        <begin position="637"/>
        <end position="726"/>
    </location>
</feature>
<dbReference type="SMART" id="SM00409">
    <property type="entry name" value="IG"/>
    <property type="match status" value="20"/>
</dbReference>
<evidence type="ECO:0000256" key="2">
    <source>
        <dbReference type="ARBA" id="ARBA00022692"/>
    </source>
</evidence>
<name>S7PFB5_MYOBR</name>
<dbReference type="GO" id="GO:0007155">
    <property type="term" value="P:cell adhesion"/>
    <property type="evidence" value="ECO:0007669"/>
    <property type="project" value="InterPro"/>
</dbReference>
<evidence type="ECO:0000256" key="8">
    <source>
        <dbReference type="ARBA" id="ARBA00023180"/>
    </source>
</evidence>
<dbReference type="FunFam" id="2.60.40.10:FF:000706">
    <property type="entry name" value="Hemicentin 1"/>
    <property type="match status" value="1"/>
</dbReference>
<feature type="domain" description="Ig-like" evidence="10">
    <location>
        <begin position="1285"/>
        <end position="1373"/>
    </location>
</feature>
<dbReference type="FunFam" id="2.60.40.10:FF:001527">
    <property type="entry name" value="Hemicentin 1"/>
    <property type="match status" value="1"/>
</dbReference>
<organism evidence="11 12">
    <name type="scientific">Myotis brandtii</name>
    <name type="common">Brandt's bat</name>
    <dbReference type="NCBI Taxonomy" id="109478"/>
    <lineage>
        <taxon>Eukaryota</taxon>
        <taxon>Metazoa</taxon>
        <taxon>Chordata</taxon>
        <taxon>Craniata</taxon>
        <taxon>Vertebrata</taxon>
        <taxon>Euteleostomi</taxon>
        <taxon>Mammalia</taxon>
        <taxon>Eutheria</taxon>
        <taxon>Laurasiatheria</taxon>
        <taxon>Chiroptera</taxon>
        <taxon>Yangochiroptera</taxon>
        <taxon>Vespertilionidae</taxon>
        <taxon>Myotis</taxon>
    </lineage>
</organism>
<dbReference type="FunFam" id="2.60.40.10:FF:000824">
    <property type="entry name" value="Hemicentin 1"/>
    <property type="match status" value="1"/>
</dbReference>
<feature type="domain" description="Ig-like" evidence="10">
    <location>
        <begin position="1645"/>
        <end position="1732"/>
    </location>
</feature>
<dbReference type="Pfam" id="PF07679">
    <property type="entry name" value="I-set"/>
    <property type="match status" value="14"/>
</dbReference>
<dbReference type="SMART" id="SM00406">
    <property type="entry name" value="IGv"/>
    <property type="match status" value="6"/>
</dbReference>
<evidence type="ECO:0000256" key="7">
    <source>
        <dbReference type="ARBA" id="ARBA00023157"/>
    </source>
</evidence>
<evidence type="ECO:0000259" key="10">
    <source>
        <dbReference type="PROSITE" id="PS50835"/>
    </source>
</evidence>
<dbReference type="Proteomes" id="UP000052978">
    <property type="component" value="Unassembled WGS sequence"/>
</dbReference>
<dbReference type="FunFam" id="2.60.40.10:FF:000708">
    <property type="entry name" value="Hemicentin 1"/>
    <property type="match status" value="1"/>
</dbReference>
<keyword evidence="3" id="KW-0732">Signal</keyword>
<evidence type="ECO:0000256" key="1">
    <source>
        <dbReference type="ARBA" id="ARBA00004167"/>
    </source>
</evidence>
<dbReference type="InterPro" id="IPR036179">
    <property type="entry name" value="Ig-like_dom_sf"/>
</dbReference>
<dbReference type="PANTHER" id="PTHR12231">
    <property type="entry name" value="CTX-RELATED TYPE I TRANSMEMBRANE PROTEIN"/>
    <property type="match status" value="1"/>
</dbReference>
<dbReference type="eggNOG" id="KOG4475">
    <property type="taxonomic scope" value="Eukaryota"/>
</dbReference>
<feature type="domain" description="Ig-like" evidence="10">
    <location>
        <begin position="165"/>
        <end position="256"/>
    </location>
</feature>
<feature type="domain" description="Ig-like" evidence="10">
    <location>
        <begin position="1466"/>
        <end position="1552"/>
    </location>
</feature>
<feature type="domain" description="Ig-like" evidence="10">
    <location>
        <begin position="260"/>
        <end position="348"/>
    </location>
</feature>
<keyword evidence="2" id="KW-0812">Transmembrane</keyword>
<protein>
    <submittedName>
        <fullName evidence="11">Hemicentin-1</fullName>
    </submittedName>
</protein>
<dbReference type="InterPro" id="IPR003598">
    <property type="entry name" value="Ig_sub2"/>
</dbReference>
<dbReference type="FunFam" id="2.60.40.10:FF:000279">
    <property type="entry name" value="Hemicentin 1"/>
    <property type="match status" value="1"/>
</dbReference>
<feature type="domain" description="Ig-like" evidence="10">
    <location>
        <begin position="1376"/>
        <end position="1461"/>
    </location>
</feature>
<dbReference type="InterPro" id="IPR013098">
    <property type="entry name" value="Ig_I-set"/>
</dbReference>
<evidence type="ECO:0000256" key="6">
    <source>
        <dbReference type="ARBA" id="ARBA00023136"/>
    </source>
</evidence>
<keyword evidence="12" id="KW-1185">Reference proteome</keyword>
<gene>
    <name evidence="11" type="ORF">D623_10007714</name>
</gene>
<dbReference type="FunFam" id="2.60.40.10:FF:000285">
    <property type="entry name" value="Hemicentin 1"/>
    <property type="match status" value="2"/>
</dbReference>
<feature type="domain" description="Ig-like" evidence="10">
    <location>
        <begin position="448"/>
        <end position="537"/>
    </location>
</feature>
<dbReference type="FunFam" id="2.60.40.10:FF:000750">
    <property type="entry name" value="Hemicentin 1"/>
    <property type="match status" value="1"/>
</dbReference>
<dbReference type="InterPro" id="IPR013783">
    <property type="entry name" value="Ig-like_fold"/>
</dbReference>
<proteinExistence type="predicted"/>
<dbReference type="FunFam" id="2.60.40.10:FF:001020">
    <property type="entry name" value="Hemicentin 1"/>
    <property type="match status" value="1"/>
</dbReference>
<reference evidence="11 12" key="1">
    <citation type="journal article" date="2013" name="Nat. Commun.">
        <title>Genome analysis reveals insights into physiology and longevity of the Brandt's bat Myotis brandtii.</title>
        <authorList>
            <person name="Seim I."/>
            <person name="Fang X."/>
            <person name="Xiong Z."/>
            <person name="Lobanov A.V."/>
            <person name="Huang Z."/>
            <person name="Ma S."/>
            <person name="Feng Y."/>
            <person name="Turanov A.A."/>
            <person name="Zhu Y."/>
            <person name="Lenz T.L."/>
            <person name="Gerashchenko M.V."/>
            <person name="Fan D."/>
            <person name="Hee Yim S."/>
            <person name="Yao X."/>
            <person name="Jordan D."/>
            <person name="Xiong Y."/>
            <person name="Ma Y."/>
            <person name="Lyapunov A.N."/>
            <person name="Chen G."/>
            <person name="Kulakova O.I."/>
            <person name="Sun Y."/>
            <person name="Lee S.G."/>
            <person name="Bronson R.T."/>
            <person name="Moskalev A.A."/>
            <person name="Sunyaev S.R."/>
            <person name="Zhang G."/>
            <person name="Krogh A."/>
            <person name="Wang J."/>
            <person name="Gladyshev V.N."/>
        </authorList>
    </citation>
    <scope>NUCLEOTIDE SEQUENCE [LARGE SCALE GENOMIC DNA]</scope>
</reference>
<dbReference type="InterPro" id="IPR009138">
    <property type="entry name" value="Neural_cell_adh"/>
</dbReference>
<feature type="domain" description="Ig-like" evidence="10">
    <location>
        <begin position="1737"/>
        <end position="1822"/>
    </location>
</feature>
<dbReference type="SMART" id="SM00408">
    <property type="entry name" value="IGc2"/>
    <property type="match status" value="20"/>
</dbReference>
<evidence type="ECO:0000256" key="3">
    <source>
        <dbReference type="ARBA" id="ARBA00022729"/>
    </source>
</evidence>
<dbReference type="PROSITE" id="PS50835">
    <property type="entry name" value="IG_LIKE"/>
    <property type="match status" value="19"/>
</dbReference>
<evidence type="ECO:0000313" key="11">
    <source>
        <dbReference type="EMBL" id="EPQ09148.1"/>
    </source>
</evidence>
<dbReference type="EMBL" id="KE162646">
    <property type="protein sequence ID" value="EPQ09148.1"/>
    <property type="molecule type" value="Genomic_DNA"/>
</dbReference>
<dbReference type="InterPro" id="IPR003599">
    <property type="entry name" value="Ig_sub"/>
</dbReference>
<dbReference type="PANTHER" id="PTHR12231:SF218">
    <property type="entry name" value="MICROFIBRILLAR-ASSOCIATED PROTEIN 3-LIKE"/>
    <property type="match status" value="1"/>
</dbReference>
<dbReference type="FunFam" id="2.60.40.10:FF:000699">
    <property type="entry name" value="Hemicentin 1"/>
    <property type="match status" value="1"/>
</dbReference>
<feature type="domain" description="Ig-like" evidence="10">
    <location>
        <begin position="542"/>
        <end position="632"/>
    </location>
</feature>
<feature type="domain" description="Ig-like" evidence="10">
    <location>
        <begin position="824"/>
        <end position="912"/>
    </location>
</feature>
<feature type="domain" description="Ig-like" evidence="10">
    <location>
        <begin position="1194"/>
        <end position="1280"/>
    </location>
</feature>
<feature type="domain" description="Ig-like" evidence="10">
    <location>
        <begin position="1557"/>
        <end position="1630"/>
    </location>
</feature>
<feature type="domain" description="Ig-like" evidence="10">
    <location>
        <begin position="1010"/>
        <end position="1096"/>
    </location>
</feature>
<feature type="domain" description="Ig-like" evidence="10">
    <location>
        <begin position="1101"/>
        <end position="1189"/>
    </location>
</feature>
<sequence length="1926" mass="207037">MLTLIIIESQPLKSDDHVNIAANGHTLQIKEAQISDTGRYTCVASNIAGEDELDFDVNIQVPPSFQKLWEMGNMLDTGRSGEAKDVIINNPISLYCETNAAPPPTLTWYKDGRPLASSDRVLILPGGRVLQIPRAKVEDAGRYTCVAVNEAGEDSLQYDVRVLLPPVIKEANSDLPEEVTVLVSKSVRMECLSGGSPVPRNSWQKDGQPLLEDEHHKFLSNGRILQILNTQITDIGRYVCIAENTAGSAKKYFNLNVHVPPSVIGPNPENLTVVVNNFISLTCEVSGFPPPDLSWLKNEQPIKPNTNALIVPGGRTLQIIRAKESDGGQYTCIAINQAGESKKKVSLTVYVPPSIKDHGGDSLSVVNVREGTSVSLECESNAVPPPVVTWYKNGRMITESTHVEVLAGGQMLHIKKAEVSDTGQYVCRAINVAGRDDKNFHLNVYVPPSIEGPEREVVVETISNPVTLTCDATGIPPPTIAWMKNRKPIENSDSLEVHILSGGSKLQIARSQRSDSGNYTCIASNMEGKAQKNYILSIQVPPSVAGAEIPSEVSVLVGENVELVCNANGIPTPVIQWLRDGRPITSSETERIRVTANGSTLIILGALPSDMGKYACVATNPAGEEDRIFNLNVYVPPAIRGNKEEAEKLTALVDTSINIECRATGTPPPQINWLKNGLPVPLSSHIRLLSGGQVIRIVRAQVSDVAVYTCVASNRAGVDNKHYSLQVFVPPNLDNAMGTEDITVVKGSSTSMTCLTDGTPTPRMSWLRDGQPLGLDAHLTVSTQGMVLQLIQAETEDSGRYTCIASNEAGEVSKHFLLKVLEPPHINGSEEPTEISVIVHNPLELTCIASGIPAPKITWMKDGRPLPQTHQVQTLGGGEVLRISSSQVEDTGRYTCLASSPAGDADKEYLVRVHVPPNIAGTDGSQDFTVLRNRQVTLECKSDAVPPPVITWLKNGERLQATPRVRILSGGRYLQVNNAEPGDTANYTCAASNIAGKTTRDFLLTVNVPPNIESGPQSLVIHLNKSAVLECFAEGVPTPRITWRKDGAVLSGNHARYSILENGFLHIQAAHVSDAGRYLCMATNVAGTDRRRIDLQVHVPPSIALGPTNITVTVNVQTTLACEATGIPKPSISWRKNGHLLNVDQNQNSYRLLSSGSLVIISPSVDDTATYECTVTNDAGEDKRTVDLTVQVPPSIADEPTDLLVTKHTPTIITCAASGVPFPSIHWMKNGIRLLPRGDGYRIQSSGAIEIFATELSHAGRYTCVARNAAGSAHRHVTLRVQEPPAIHPQPSELDVILNNPILLPCEATGTPSPFITWQKEGINVITSGNGHAVLPGGGLQISRAVREDAGSYMCVAQNPAGTALGKIKLNVQVPPVITIHPKEYIIAVDKPVTLPCEADGLPPPDITWHKGGHAIVESVRQRTLSSGALQIAFAQPEDAGQYTCMAANVAGSSSSSTKLTVHVPPKIRSTEVYYTVSENSQAVFPCVADGIPTPAIHWKKDNVLLANLLGKYTVEPYGELILENVVLEDSGTYTCVANNAAGEDTHTVSLTVHVLPTFTELPGDVSLNKGEKLRLSCKATGIPLPKLTWTFNNNIIPAHFDSVNGHSELVIERVSKEDSGTYVCTAENSMGVVKAVGFVYVKEPPVFKGDYPSNWIEPLGGNAILNCEVKGDPAPTIQWSRKGVDIEINHRIHQLGNGSLAIYGTVNDDAGDYTCVAANEAGMVERSVSLTLQSAPIITLEPIATIINVGGKVILNCQATGEPHPAIMWSRQGHAIPWDDRVNVLSNNSLYISAAQKEDTSEYECVARNLMGSVMVRVPVTVQGIFKSGLPGEPAVSPVEEASRREVASATTLFRPMVGSLVKGRIQKCGTVNTNCVQCMVAGQNGALGKNAQGAVDVATEPGPELAIIHQLNTEGGRVKGLLWK</sequence>
<evidence type="ECO:0000256" key="4">
    <source>
        <dbReference type="ARBA" id="ARBA00022737"/>
    </source>
</evidence>
<feature type="domain" description="Ig-like" evidence="10">
    <location>
        <begin position="63"/>
        <end position="161"/>
    </location>
</feature>